<keyword evidence="3" id="KW-1185">Reference proteome</keyword>
<comment type="caution">
    <text evidence="2">The sequence shown here is derived from an EMBL/GenBank/DDBJ whole genome shotgun (WGS) entry which is preliminary data.</text>
</comment>
<keyword evidence="1" id="KW-0812">Transmembrane</keyword>
<feature type="transmembrane region" description="Helical" evidence="1">
    <location>
        <begin position="301"/>
        <end position="320"/>
    </location>
</feature>
<evidence type="ECO:0000256" key="1">
    <source>
        <dbReference type="SAM" id="Phobius"/>
    </source>
</evidence>
<evidence type="ECO:0000313" key="3">
    <source>
        <dbReference type="Proteomes" id="UP000583752"/>
    </source>
</evidence>
<reference evidence="2 3" key="1">
    <citation type="submission" date="2020-04" db="EMBL/GenBank/DDBJ databases">
        <title>Massilia sp. RP-1-19 isolated from soil.</title>
        <authorList>
            <person name="Dahal R.H."/>
        </authorList>
    </citation>
    <scope>NUCLEOTIDE SEQUENCE [LARGE SCALE GENOMIC DNA]</scope>
    <source>
        <strain evidence="2 3">RP-1-19</strain>
    </source>
</reference>
<name>A0A848HM49_9BURK</name>
<keyword evidence="1" id="KW-1133">Transmembrane helix</keyword>
<dbReference type="Proteomes" id="UP000583752">
    <property type="component" value="Unassembled WGS sequence"/>
</dbReference>
<dbReference type="AlphaFoldDB" id="A0A848HM49"/>
<organism evidence="2 3">
    <name type="scientific">Massilia polaris</name>
    <dbReference type="NCBI Taxonomy" id="2728846"/>
    <lineage>
        <taxon>Bacteria</taxon>
        <taxon>Pseudomonadati</taxon>
        <taxon>Pseudomonadota</taxon>
        <taxon>Betaproteobacteria</taxon>
        <taxon>Burkholderiales</taxon>
        <taxon>Oxalobacteraceae</taxon>
        <taxon>Telluria group</taxon>
        <taxon>Massilia</taxon>
    </lineage>
</organism>
<protein>
    <submittedName>
        <fullName evidence="2">Uncharacterized protein</fullName>
    </submittedName>
</protein>
<dbReference type="RefSeq" id="WP_169467071.1">
    <property type="nucleotide sequence ID" value="NZ_JABBGG010000007.1"/>
</dbReference>
<keyword evidence="1" id="KW-0472">Membrane</keyword>
<proteinExistence type="predicted"/>
<feature type="transmembrane region" description="Helical" evidence="1">
    <location>
        <begin position="366"/>
        <end position="389"/>
    </location>
</feature>
<gene>
    <name evidence="2" type="ORF">HHL21_14590</name>
</gene>
<sequence>MFAKIVELYRALNRPPIENESFVFEGSCTPATIELIEEVAGLSDHFGYFEDKFIDGNNVKVDFRLASSDYAGRFHASVGEFIAATPSLNFGDVPERYYVIDLDYFSGDGTPPPVLISLLELCRFIRAISSLAAEYAQGTDLTYGENRLFFVLAADGKTPAKTLSIVVRIEERLLKYPLVHVRLLEVLVSEAMKNEIHIDERRMIMRLAIADALSVPDESTELFAYLVSHWRDVLSKYRHNVLAFVNQYSFEKVRKEIATAEIEHATKLSAVLGDIAGKLLALPVSLAAVLILRKASTAEEFWILFAGLWAVTVIFIGILWNQWLQVERLRSSFEIIFGQYDGSTFPKKLQAPIAQARHAIKRQYRVLKYTFGVFGFLALAPGVAALYVWGTTLPIKLSDLCVLLASGATFRP</sequence>
<evidence type="ECO:0000313" key="2">
    <source>
        <dbReference type="EMBL" id="NML62282.1"/>
    </source>
</evidence>
<accession>A0A848HM49</accession>
<dbReference type="EMBL" id="JABBGG010000007">
    <property type="protein sequence ID" value="NML62282.1"/>
    <property type="molecule type" value="Genomic_DNA"/>
</dbReference>